<protein>
    <submittedName>
        <fullName evidence="2">Uncharacterized protein</fullName>
    </submittedName>
</protein>
<dbReference type="PANTHER" id="PTHR35394">
    <property type="entry name" value="DUF3176 DOMAIN-CONTAINING PROTEIN"/>
    <property type="match status" value="1"/>
</dbReference>
<organism evidence="2">
    <name type="scientific">Lichtheimia ramosa</name>
    <dbReference type="NCBI Taxonomy" id="688394"/>
    <lineage>
        <taxon>Eukaryota</taxon>
        <taxon>Fungi</taxon>
        <taxon>Fungi incertae sedis</taxon>
        <taxon>Mucoromycota</taxon>
        <taxon>Mucoromycotina</taxon>
        <taxon>Mucoromycetes</taxon>
        <taxon>Mucorales</taxon>
        <taxon>Lichtheimiaceae</taxon>
        <taxon>Lichtheimia</taxon>
    </lineage>
</organism>
<evidence type="ECO:0000313" key="2">
    <source>
        <dbReference type="EMBL" id="CDS08920.1"/>
    </source>
</evidence>
<feature type="transmembrane region" description="Helical" evidence="1">
    <location>
        <begin position="36"/>
        <end position="60"/>
    </location>
</feature>
<feature type="transmembrane region" description="Helical" evidence="1">
    <location>
        <begin position="80"/>
        <end position="100"/>
    </location>
</feature>
<feature type="transmembrane region" description="Helical" evidence="1">
    <location>
        <begin position="493"/>
        <end position="515"/>
    </location>
</feature>
<accession>A0A077WNI7</accession>
<evidence type="ECO:0000256" key="1">
    <source>
        <dbReference type="SAM" id="Phobius"/>
    </source>
</evidence>
<name>A0A077WNI7_9FUNG</name>
<keyword evidence="1" id="KW-1133">Transmembrane helix</keyword>
<dbReference type="PANTHER" id="PTHR35394:SF5">
    <property type="entry name" value="DUF3176 DOMAIN-CONTAINING PROTEIN"/>
    <property type="match status" value="1"/>
</dbReference>
<feature type="transmembrane region" description="Helical" evidence="1">
    <location>
        <begin position="143"/>
        <end position="161"/>
    </location>
</feature>
<dbReference type="AlphaFoldDB" id="A0A077WNI7"/>
<dbReference type="Pfam" id="PF11374">
    <property type="entry name" value="DUF3176"/>
    <property type="match status" value="1"/>
</dbReference>
<reference evidence="2" key="1">
    <citation type="journal article" date="2014" name="Genome Announc.">
        <title>De novo whole-genome sequence and genome annotation of Lichtheimia ramosa.</title>
        <authorList>
            <person name="Linde J."/>
            <person name="Schwartze V."/>
            <person name="Binder U."/>
            <person name="Lass-Florl C."/>
            <person name="Voigt K."/>
            <person name="Horn F."/>
        </authorList>
    </citation>
    <scope>NUCLEOTIDE SEQUENCE</scope>
    <source>
        <strain evidence="2">JMRC FSU:6197</strain>
    </source>
</reference>
<dbReference type="OrthoDB" id="5376804at2759"/>
<proteinExistence type="predicted"/>
<keyword evidence="1" id="KW-0472">Membrane</keyword>
<keyword evidence="1" id="KW-0812">Transmembrane</keyword>
<dbReference type="InterPro" id="IPR021514">
    <property type="entry name" value="DUF3176"/>
</dbReference>
<sequence length="601" mass="67357">MAKNRFDKVEMFDDQVTSHHRRSTIKNSQKSSQSRITVFAVPVFSFVASCALIGIALYVYQTANGQSSDYTMANMRVPTVISLLMTIANVFMMGGITRAISEYKWVTLQNDGGKLCMVDVYDACTRGIGDIAKVITSLRFDMVIIPAILLQLGLMAVGPASQEILTHADVETCDNGTGIYYTNLTGFDLTNMDLSGDIGSLTGLKQDYLVRTAFAQSALGFMTQPFYECKVGSLNCTFDDLQFFSTTFDCKNGTLDTQIVNIHTNNVTTVGDYYGFNKKDSIFGPIVDVPSTFYAGSMHGRTFYDLNNRTETSVRNRTYNPALRQLFGDQTMVFVLNEEGNFGTYLATNATPQVKECTLHSNYNVSSLVHQDEHIRFYKQETRSLNLDYDLLSNNTYWATIGIMSDYLMLNAYAMQLTAMRYLCDQKSFRDITDDWFFYSQNPNDTHPVETFLSESLRNADLSLTFSLPINPIFSMKGQRCYISGNVYMINPAAYYVVTLSLLVPLLWWATVWLISLHHTNGVSRGNSQIALLVTGLTQSIQQQFQGMSHAGHDVLFRKAEQVQVVFGETGTADAQGRIGHVAFGTPDEIVPIRRSRRMSM</sequence>
<dbReference type="EMBL" id="LK023328">
    <property type="protein sequence ID" value="CDS08920.1"/>
    <property type="molecule type" value="Genomic_DNA"/>
</dbReference>
<gene>
    <name evidence="2" type="ORF">LRAMOSA10281</name>
</gene>